<feature type="transmembrane region" description="Helical" evidence="9">
    <location>
        <begin position="20"/>
        <end position="41"/>
    </location>
</feature>
<sequence>MMEGIALYLADWGPRLFEAASLTLLLTAAGFCGASLVGLGLEALRTSRSARLRGLVNSYVWVLRAIPLLIVLYVLYFVLPGFGLTLSPFLAGTLGLVLVHGAYLAEVLRAGMQAVEQGQWEAARAVGLSRLLSLRLVVIPQAVRHMSGPLIVALICVLKDSSVCALIGVNELTLTSRAIMSESFMPLHVFLLAGLFYLALGWPASLLARAIERRTNNHRCPQPQRLRAPRRRARLAPLAR</sequence>
<dbReference type="InterPro" id="IPR010065">
    <property type="entry name" value="AA_ABC_transptr_permease_3TM"/>
</dbReference>
<dbReference type="Pfam" id="PF00528">
    <property type="entry name" value="BPD_transp_1"/>
    <property type="match status" value="1"/>
</dbReference>
<organism evidence="12 13">
    <name type="scientific">Mesorhizobium hungaricum</name>
    <dbReference type="NCBI Taxonomy" id="1566387"/>
    <lineage>
        <taxon>Bacteria</taxon>
        <taxon>Pseudomonadati</taxon>
        <taxon>Pseudomonadota</taxon>
        <taxon>Alphaproteobacteria</taxon>
        <taxon>Hyphomicrobiales</taxon>
        <taxon>Phyllobacteriaceae</taxon>
        <taxon>Mesorhizobium</taxon>
    </lineage>
</organism>
<dbReference type="OrthoDB" id="9814550at2"/>
<name>A0A1C2E169_9HYPH</name>
<dbReference type="CDD" id="cd06261">
    <property type="entry name" value="TM_PBP2"/>
    <property type="match status" value="1"/>
</dbReference>
<feature type="domain" description="ABC transmembrane type-1" evidence="11">
    <location>
        <begin position="20"/>
        <end position="208"/>
    </location>
</feature>
<evidence type="ECO:0000256" key="4">
    <source>
        <dbReference type="ARBA" id="ARBA00022475"/>
    </source>
</evidence>
<evidence type="ECO:0000259" key="11">
    <source>
        <dbReference type="PROSITE" id="PS50928"/>
    </source>
</evidence>
<dbReference type="EMBL" id="MDEO01000029">
    <property type="protein sequence ID" value="OCX20741.1"/>
    <property type="molecule type" value="Genomic_DNA"/>
</dbReference>
<keyword evidence="4" id="KW-1003">Cell membrane</keyword>
<evidence type="ECO:0000313" key="13">
    <source>
        <dbReference type="Proteomes" id="UP000094412"/>
    </source>
</evidence>
<keyword evidence="7 9" id="KW-1133">Transmembrane helix</keyword>
<dbReference type="GO" id="GO:0043190">
    <property type="term" value="C:ATP-binding cassette (ABC) transporter complex"/>
    <property type="evidence" value="ECO:0007669"/>
    <property type="project" value="InterPro"/>
</dbReference>
<feature type="transmembrane region" description="Helical" evidence="9">
    <location>
        <begin position="61"/>
        <end position="79"/>
    </location>
</feature>
<dbReference type="AlphaFoldDB" id="A0A1C2E169"/>
<comment type="similarity">
    <text evidence="2">Belongs to the binding-protein-dependent transport system permease family. HisMQ subfamily.</text>
</comment>
<keyword evidence="8 9" id="KW-0472">Membrane</keyword>
<keyword evidence="3 9" id="KW-0813">Transport</keyword>
<keyword evidence="13" id="KW-1185">Reference proteome</keyword>
<comment type="caution">
    <text evidence="12">The sequence shown here is derived from an EMBL/GenBank/DDBJ whole genome shotgun (WGS) entry which is preliminary data.</text>
</comment>
<evidence type="ECO:0000256" key="9">
    <source>
        <dbReference type="RuleBase" id="RU363032"/>
    </source>
</evidence>
<evidence type="ECO:0000256" key="10">
    <source>
        <dbReference type="SAM" id="MobiDB-lite"/>
    </source>
</evidence>
<keyword evidence="6" id="KW-0029">Amino-acid transport</keyword>
<dbReference type="PANTHER" id="PTHR30614:SF0">
    <property type="entry name" value="L-CYSTINE TRANSPORT SYSTEM PERMEASE PROTEIN TCYL"/>
    <property type="match status" value="1"/>
</dbReference>
<evidence type="ECO:0000256" key="6">
    <source>
        <dbReference type="ARBA" id="ARBA00022970"/>
    </source>
</evidence>
<proteinExistence type="inferred from homology"/>
<evidence type="ECO:0000256" key="8">
    <source>
        <dbReference type="ARBA" id="ARBA00023136"/>
    </source>
</evidence>
<dbReference type="InterPro" id="IPR043429">
    <property type="entry name" value="ArtM/GltK/GlnP/TcyL/YhdX-like"/>
</dbReference>
<dbReference type="InterPro" id="IPR000515">
    <property type="entry name" value="MetI-like"/>
</dbReference>
<dbReference type="InterPro" id="IPR035906">
    <property type="entry name" value="MetI-like_sf"/>
</dbReference>
<feature type="transmembrane region" description="Helical" evidence="9">
    <location>
        <begin position="189"/>
        <end position="208"/>
    </location>
</feature>
<evidence type="ECO:0000313" key="12">
    <source>
        <dbReference type="EMBL" id="OCX20741.1"/>
    </source>
</evidence>
<comment type="subcellular location">
    <subcellularLocation>
        <location evidence="1">Cell inner membrane</location>
        <topology evidence="1">Multi-pass membrane protein</topology>
    </subcellularLocation>
    <subcellularLocation>
        <location evidence="9">Cell membrane</location>
        <topology evidence="9">Multi-pass membrane protein</topology>
    </subcellularLocation>
</comment>
<feature type="transmembrane region" description="Helical" evidence="9">
    <location>
        <begin position="150"/>
        <end position="169"/>
    </location>
</feature>
<dbReference type="GO" id="GO:0006865">
    <property type="term" value="P:amino acid transport"/>
    <property type="evidence" value="ECO:0007669"/>
    <property type="project" value="UniProtKB-KW"/>
</dbReference>
<dbReference type="Gene3D" id="1.10.3720.10">
    <property type="entry name" value="MetI-like"/>
    <property type="match status" value="1"/>
</dbReference>
<dbReference type="NCBIfam" id="TIGR01726">
    <property type="entry name" value="HEQRo_perm_3TM"/>
    <property type="match status" value="1"/>
</dbReference>
<evidence type="ECO:0000256" key="5">
    <source>
        <dbReference type="ARBA" id="ARBA00022692"/>
    </source>
</evidence>
<dbReference type="Proteomes" id="UP000094412">
    <property type="component" value="Unassembled WGS sequence"/>
</dbReference>
<gene>
    <name evidence="12" type="ORF">QV13_08705</name>
</gene>
<evidence type="ECO:0000256" key="1">
    <source>
        <dbReference type="ARBA" id="ARBA00004429"/>
    </source>
</evidence>
<keyword evidence="5 9" id="KW-0812">Transmembrane</keyword>
<accession>A0A1C2E169</accession>
<evidence type="ECO:0000256" key="7">
    <source>
        <dbReference type="ARBA" id="ARBA00022989"/>
    </source>
</evidence>
<dbReference type="RefSeq" id="WP_065997679.1">
    <property type="nucleotide sequence ID" value="NZ_MDEO01000029.1"/>
</dbReference>
<protein>
    <recommendedName>
        <fullName evidence="11">ABC transmembrane type-1 domain-containing protein</fullName>
    </recommendedName>
</protein>
<dbReference type="STRING" id="1566387.QV13_08705"/>
<dbReference type="PROSITE" id="PS50928">
    <property type="entry name" value="ABC_TM1"/>
    <property type="match status" value="1"/>
</dbReference>
<dbReference type="SUPFAM" id="SSF161098">
    <property type="entry name" value="MetI-like"/>
    <property type="match status" value="1"/>
</dbReference>
<dbReference type="PANTHER" id="PTHR30614">
    <property type="entry name" value="MEMBRANE COMPONENT OF AMINO ACID ABC TRANSPORTER"/>
    <property type="match status" value="1"/>
</dbReference>
<reference evidence="12 13" key="1">
    <citation type="submission" date="2016-08" db="EMBL/GenBank/DDBJ databases">
        <title>Whole genome sequence of Mesorhizobium sp. strain UASWS1009 isolated from industrial sewage.</title>
        <authorList>
            <person name="Crovadore J."/>
            <person name="Calmin G."/>
            <person name="Chablais R."/>
            <person name="Cochard B."/>
            <person name="Lefort F."/>
        </authorList>
    </citation>
    <scope>NUCLEOTIDE SEQUENCE [LARGE SCALE GENOMIC DNA]</scope>
    <source>
        <strain evidence="12 13">UASWS1009</strain>
    </source>
</reference>
<evidence type="ECO:0000256" key="2">
    <source>
        <dbReference type="ARBA" id="ARBA00010072"/>
    </source>
</evidence>
<feature type="transmembrane region" description="Helical" evidence="9">
    <location>
        <begin position="85"/>
        <end position="105"/>
    </location>
</feature>
<evidence type="ECO:0000256" key="3">
    <source>
        <dbReference type="ARBA" id="ARBA00022448"/>
    </source>
</evidence>
<feature type="region of interest" description="Disordered" evidence="10">
    <location>
        <begin position="220"/>
        <end position="240"/>
    </location>
</feature>
<dbReference type="GO" id="GO:0022857">
    <property type="term" value="F:transmembrane transporter activity"/>
    <property type="evidence" value="ECO:0007669"/>
    <property type="project" value="InterPro"/>
</dbReference>